<evidence type="ECO:0000313" key="2">
    <source>
        <dbReference type="Proteomes" id="UP000266723"/>
    </source>
</evidence>
<protein>
    <submittedName>
        <fullName evidence="1">Uncharacterized protein</fullName>
    </submittedName>
</protein>
<keyword evidence="2" id="KW-1185">Reference proteome</keyword>
<gene>
    <name evidence="1" type="ORF">DY000_02041504</name>
</gene>
<dbReference type="Proteomes" id="UP000266723">
    <property type="component" value="Unassembled WGS sequence"/>
</dbReference>
<organism evidence="1 2">
    <name type="scientific">Brassica cretica</name>
    <name type="common">Mustard</name>
    <dbReference type="NCBI Taxonomy" id="69181"/>
    <lineage>
        <taxon>Eukaryota</taxon>
        <taxon>Viridiplantae</taxon>
        <taxon>Streptophyta</taxon>
        <taxon>Embryophyta</taxon>
        <taxon>Tracheophyta</taxon>
        <taxon>Spermatophyta</taxon>
        <taxon>Magnoliopsida</taxon>
        <taxon>eudicotyledons</taxon>
        <taxon>Gunneridae</taxon>
        <taxon>Pentapetalae</taxon>
        <taxon>rosids</taxon>
        <taxon>malvids</taxon>
        <taxon>Brassicales</taxon>
        <taxon>Brassicaceae</taxon>
        <taxon>Brassiceae</taxon>
        <taxon>Brassica</taxon>
    </lineage>
</organism>
<evidence type="ECO:0000313" key="1">
    <source>
        <dbReference type="EMBL" id="KAF3530124.1"/>
    </source>
</evidence>
<name>A0ABQ7BC56_BRACR</name>
<proteinExistence type="predicted"/>
<reference evidence="1 2" key="1">
    <citation type="journal article" date="2020" name="BMC Genomics">
        <title>Intraspecific diversification of the crop wild relative Brassica cretica Lam. using demographic model selection.</title>
        <authorList>
            <person name="Kioukis A."/>
            <person name="Michalopoulou V.A."/>
            <person name="Briers L."/>
            <person name="Pirintsos S."/>
            <person name="Studholme D.J."/>
            <person name="Pavlidis P."/>
            <person name="Sarris P.F."/>
        </authorList>
    </citation>
    <scope>NUCLEOTIDE SEQUENCE [LARGE SCALE GENOMIC DNA]</scope>
    <source>
        <strain evidence="2">cv. PFS-1207/04</strain>
    </source>
</reference>
<comment type="caution">
    <text evidence="1">The sequence shown here is derived from an EMBL/GenBank/DDBJ whole genome shotgun (WGS) entry which is preliminary data.</text>
</comment>
<dbReference type="EMBL" id="QGKV02001507">
    <property type="protein sequence ID" value="KAF3530124.1"/>
    <property type="molecule type" value="Genomic_DNA"/>
</dbReference>
<sequence>MPHDDALVITLELAGTIFMKILVDTESTVNVDPQKTLRSISQPTQTSLVTPDEGGPFGLSSMLEGFISNRQKNHTRELETATSLLDDRILKDASARRERLTRP</sequence>
<accession>A0ABQ7BC56</accession>